<name>L0DNP0_SINAD</name>
<dbReference type="HOGENOM" id="CLU_1004355_0_0_0"/>
<gene>
    <name evidence="1" type="ordered locus">Sinac_6383</name>
</gene>
<organism evidence="1 2">
    <name type="scientific">Singulisphaera acidiphila (strain ATCC BAA-1392 / DSM 18658 / VKM B-2454 / MOB10)</name>
    <dbReference type="NCBI Taxonomy" id="886293"/>
    <lineage>
        <taxon>Bacteria</taxon>
        <taxon>Pseudomonadati</taxon>
        <taxon>Planctomycetota</taxon>
        <taxon>Planctomycetia</taxon>
        <taxon>Isosphaerales</taxon>
        <taxon>Isosphaeraceae</taxon>
        <taxon>Singulisphaera</taxon>
    </lineage>
</organism>
<dbReference type="STRING" id="886293.Sinac_6383"/>
<evidence type="ECO:0000313" key="1">
    <source>
        <dbReference type="EMBL" id="AGA30463.1"/>
    </source>
</evidence>
<protein>
    <submittedName>
        <fullName evidence="1">Uncharacterized protein</fullName>
    </submittedName>
</protein>
<accession>L0DNP0</accession>
<evidence type="ECO:0000313" key="2">
    <source>
        <dbReference type="Proteomes" id="UP000010798"/>
    </source>
</evidence>
<dbReference type="Proteomes" id="UP000010798">
    <property type="component" value="Chromosome"/>
</dbReference>
<keyword evidence="2" id="KW-1185">Reference proteome</keyword>
<sequence>MMHMRSALAIAAVLALGAAGDDGPETPQPGVPADFKLAIAMYGVAKEPISKTELVVHKGRAFLFNPGPPLEVIIHDPSSGRLEMVDLKRKIRSEISFKKLDEYGSQLHNAIATAATKREALGGKGNQIAAAMSRDLIDPHFSASYDPASHRLRLSNSTIDVEARGEPETDEARLAAIYATLTALARMESVRDPRDIPPFPRLDALRALVVDHRLRPTELSFVYRLAGTPQKIRWTFRMEPSLTKRELEAIATVEAIHELCRFARFNRYGPTERKAPK</sequence>
<reference evidence="1 2" key="1">
    <citation type="submission" date="2012-02" db="EMBL/GenBank/DDBJ databases">
        <title>Complete sequence of chromosome of Singulisphaera acidiphila DSM 18658.</title>
        <authorList>
            <consortium name="US DOE Joint Genome Institute (JGI-PGF)"/>
            <person name="Lucas S."/>
            <person name="Copeland A."/>
            <person name="Lapidus A."/>
            <person name="Glavina del Rio T."/>
            <person name="Dalin E."/>
            <person name="Tice H."/>
            <person name="Bruce D."/>
            <person name="Goodwin L."/>
            <person name="Pitluck S."/>
            <person name="Peters L."/>
            <person name="Ovchinnikova G."/>
            <person name="Chertkov O."/>
            <person name="Kyrpides N."/>
            <person name="Mavromatis K."/>
            <person name="Ivanova N."/>
            <person name="Brettin T."/>
            <person name="Detter J.C."/>
            <person name="Han C."/>
            <person name="Larimer F."/>
            <person name="Land M."/>
            <person name="Hauser L."/>
            <person name="Markowitz V."/>
            <person name="Cheng J.-F."/>
            <person name="Hugenholtz P."/>
            <person name="Woyke T."/>
            <person name="Wu D."/>
            <person name="Tindall B."/>
            <person name="Pomrenke H."/>
            <person name="Brambilla E."/>
            <person name="Klenk H.-P."/>
            <person name="Eisen J.A."/>
        </authorList>
    </citation>
    <scope>NUCLEOTIDE SEQUENCE [LARGE SCALE GENOMIC DNA]</scope>
    <source>
        <strain evidence="2">ATCC BAA-1392 / DSM 18658 / VKM B-2454 / MOB10</strain>
    </source>
</reference>
<proteinExistence type="predicted"/>
<dbReference type="EMBL" id="CP003364">
    <property type="protein sequence ID" value="AGA30463.1"/>
    <property type="molecule type" value="Genomic_DNA"/>
</dbReference>
<dbReference type="KEGG" id="saci:Sinac_6383"/>
<dbReference type="AlphaFoldDB" id="L0DNP0"/>